<gene>
    <name evidence="1" type="ORF">ILT43_11705</name>
</gene>
<dbReference type="Gene3D" id="3.30.420.310">
    <property type="entry name" value="2-keto-3-deoxy-galactonokinase, C-terminal domain"/>
    <property type="match status" value="1"/>
</dbReference>
<dbReference type="InterPro" id="IPR007729">
    <property type="entry name" value="DGOK"/>
</dbReference>
<dbReference type="InterPro" id="IPR042258">
    <property type="entry name" value="DGOK_N"/>
</dbReference>
<dbReference type="Gene3D" id="3.30.420.300">
    <property type="entry name" value="2-keto-3-deoxy-galactonokinase, substrate binding domain"/>
    <property type="match status" value="1"/>
</dbReference>
<sequence length="297" mass="30495">MTDISFIAVDWGTTNRRAYAIDANGAVLRTERDGDGILAVPAGGFPDAAAAIRGRFDSDAPMLLAGMVGSNRGWVDAGYVPCTATLDAVAAATVVAGDGIRIVPGVSRSADGRGDVMRGEEVQLFGAVAAGLAPGDALLCQPGTHCKWAWMAAGAIADFTTAMTGELFSLLKAHSLIGADMAAGDVADGDAFRAGVEDARTRDLPAALFGVRASGILGLHAREDAASYVSGLLIGSDCHARLRGDARDVYLLADPVLGALYATAIDIAGGRAHLIDSHAAFVAGITRIHARIRQDPI</sequence>
<dbReference type="Pfam" id="PF05035">
    <property type="entry name" value="DGOK"/>
    <property type="match status" value="1"/>
</dbReference>
<protein>
    <submittedName>
        <fullName evidence="1">2-dehydro-3-deoxygalactonokinase</fullName>
    </submittedName>
</protein>
<dbReference type="InterPro" id="IPR042257">
    <property type="entry name" value="DGOK_C"/>
</dbReference>
<organism evidence="1 2">
    <name type="scientific">Sphingomonas longa</name>
    <dbReference type="NCBI Taxonomy" id="2778730"/>
    <lineage>
        <taxon>Bacteria</taxon>
        <taxon>Pseudomonadati</taxon>
        <taxon>Pseudomonadota</taxon>
        <taxon>Alphaproteobacteria</taxon>
        <taxon>Sphingomonadales</taxon>
        <taxon>Sphingomonadaceae</taxon>
        <taxon>Sphingomonas</taxon>
    </lineage>
</organism>
<name>A0ABS2D814_9SPHN</name>
<reference evidence="1 2" key="1">
    <citation type="submission" date="2020-12" db="EMBL/GenBank/DDBJ databases">
        <title>Sphingomonas sp.</title>
        <authorList>
            <person name="Kim M.K."/>
        </authorList>
    </citation>
    <scope>NUCLEOTIDE SEQUENCE [LARGE SCALE GENOMIC DNA]</scope>
    <source>
        <strain evidence="1 2">BT552</strain>
    </source>
</reference>
<dbReference type="Proteomes" id="UP000763641">
    <property type="component" value="Unassembled WGS sequence"/>
</dbReference>
<accession>A0ABS2D814</accession>
<dbReference type="EMBL" id="JAFEMC010000003">
    <property type="protein sequence ID" value="MBM6577037.1"/>
    <property type="molecule type" value="Genomic_DNA"/>
</dbReference>
<evidence type="ECO:0000313" key="2">
    <source>
        <dbReference type="Proteomes" id="UP000763641"/>
    </source>
</evidence>
<dbReference type="RefSeq" id="WP_204199138.1">
    <property type="nucleotide sequence ID" value="NZ_JAFEMC010000003.1"/>
</dbReference>
<comment type="caution">
    <text evidence="1">The sequence shown here is derived from an EMBL/GenBank/DDBJ whole genome shotgun (WGS) entry which is preliminary data.</text>
</comment>
<proteinExistence type="predicted"/>
<evidence type="ECO:0000313" key="1">
    <source>
        <dbReference type="EMBL" id="MBM6577037.1"/>
    </source>
</evidence>
<keyword evidence="2" id="KW-1185">Reference proteome</keyword>